<proteinExistence type="predicted"/>
<dbReference type="OrthoDB" id="424610at2759"/>
<reference evidence="10 11" key="1">
    <citation type="submission" date="2015-05" db="EMBL/GenBank/DDBJ databases">
        <title>Distinctive expansion of gene families associated with plant cell wall degradation and secondary metabolism in the genomes of grapevine trunk pathogens.</title>
        <authorList>
            <person name="Lawrence D.P."/>
            <person name="Travadon R."/>
            <person name="Rolshausen P.E."/>
            <person name="Baumgartner K."/>
        </authorList>
    </citation>
    <scope>NUCLEOTIDE SEQUENCE [LARGE SCALE GENOMIC DNA]</scope>
    <source>
        <strain evidence="10">UCRPC4</strain>
    </source>
</reference>
<keyword evidence="4" id="KW-0858">Xylan degradation</keyword>
<dbReference type="EMBL" id="LCWF01000222">
    <property type="protein sequence ID" value="KKY14573.1"/>
    <property type="molecule type" value="Genomic_DNA"/>
</dbReference>
<sequence>MKTEEVSYGRDPDPTDGDVKNLKYHTIEVGEANREFAIYLPPSYDDHTPSPLLLCFHGYGRTMDQLAAVSRFNDPLINPNMIAVFLQGQVGPSGKRAWQGAPYAAPGVDDIAFTSAVLTFLREHYCIDDSRIYALGKSNGGGFCDLLASSSTVGSNFAAFAMASAALYHRYTSASTVVPLDAQEIPLTPILELHGANDETIKYDGDEVKLLPSIPSWLDTWARRNGSRSPASEHITVPHGSTGKISHTTYKAGDISFGVEHYRVEGMGHLWPKQKRDGVSASKTMLEFFSRYSKAKAE</sequence>
<dbReference type="InterPro" id="IPR043595">
    <property type="entry name" value="FaeB/C/D"/>
</dbReference>
<dbReference type="PANTHER" id="PTHR38050:SF2">
    <property type="entry name" value="FERULOYL ESTERASE C-RELATED"/>
    <property type="match status" value="1"/>
</dbReference>
<evidence type="ECO:0000313" key="10">
    <source>
        <dbReference type="EMBL" id="KKY14573.1"/>
    </source>
</evidence>
<reference evidence="10 11" key="2">
    <citation type="submission" date="2015-05" db="EMBL/GenBank/DDBJ databases">
        <authorList>
            <person name="Morales-Cruz A."/>
            <person name="Amrine K.C."/>
            <person name="Cantu D."/>
        </authorList>
    </citation>
    <scope>NUCLEOTIDE SEQUENCE [LARGE SCALE GENOMIC DNA]</scope>
    <source>
        <strain evidence="10">UCRPC4</strain>
    </source>
</reference>
<dbReference type="SUPFAM" id="SSF53474">
    <property type="entry name" value="alpha/beta-Hydrolases"/>
    <property type="match status" value="1"/>
</dbReference>
<keyword evidence="8" id="KW-0624">Polysaccharide degradation</keyword>
<comment type="caution">
    <text evidence="10">The sequence shown here is derived from an EMBL/GenBank/DDBJ whole genome shotgun (WGS) entry which is preliminary data.</text>
</comment>
<accession>A0A0G2FRM1</accession>
<evidence type="ECO:0000256" key="2">
    <source>
        <dbReference type="ARBA" id="ARBA00013091"/>
    </source>
</evidence>
<dbReference type="InterPro" id="IPR029058">
    <property type="entry name" value="AB_hydrolase_fold"/>
</dbReference>
<comment type="subcellular location">
    <subcellularLocation>
        <location evidence="1">Secreted</location>
    </subcellularLocation>
</comment>
<gene>
    <name evidence="10" type="ORF">UCRPC4_g06702</name>
</gene>
<evidence type="ECO:0000256" key="1">
    <source>
        <dbReference type="ARBA" id="ARBA00004613"/>
    </source>
</evidence>
<dbReference type="AlphaFoldDB" id="A0A0G2FRM1"/>
<dbReference type="GO" id="GO:0005576">
    <property type="term" value="C:extracellular region"/>
    <property type="evidence" value="ECO:0007669"/>
    <property type="project" value="UniProtKB-SubCell"/>
</dbReference>
<dbReference type="Gene3D" id="3.40.50.1820">
    <property type="entry name" value="alpha/beta hydrolase"/>
    <property type="match status" value="1"/>
</dbReference>
<evidence type="ECO:0000256" key="3">
    <source>
        <dbReference type="ARBA" id="ARBA00022525"/>
    </source>
</evidence>
<name>A0A0G2FRM1_PHACM</name>
<dbReference type="GO" id="GO:0045493">
    <property type="term" value="P:xylan catabolic process"/>
    <property type="evidence" value="ECO:0007669"/>
    <property type="project" value="UniProtKB-KW"/>
</dbReference>
<dbReference type="Proteomes" id="UP000053317">
    <property type="component" value="Unassembled WGS sequence"/>
</dbReference>
<evidence type="ECO:0000256" key="9">
    <source>
        <dbReference type="ARBA" id="ARBA00034075"/>
    </source>
</evidence>
<evidence type="ECO:0000256" key="8">
    <source>
        <dbReference type="ARBA" id="ARBA00023326"/>
    </source>
</evidence>
<comment type="catalytic activity">
    <reaction evidence="9">
        <text>feruloyl-polysaccharide + H2O = ferulate + polysaccharide.</text>
        <dbReference type="EC" id="3.1.1.73"/>
    </reaction>
</comment>
<organism evidence="10 11">
    <name type="scientific">Phaeomoniella chlamydospora</name>
    <name type="common">Phaeoacremonium chlamydosporum</name>
    <dbReference type="NCBI Taxonomy" id="158046"/>
    <lineage>
        <taxon>Eukaryota</taxon>
        <taxon>Fungi</taxon>
        <taxon>Dikarya</taxon>
        <taxon>Ascomycota</taxon>
        <taxon>Pezizomycotina</taxon>
        <taxon>Eurotiomycetes</taxon>
        <taxon>Chaetothyriomycetidae</taxon>
        <taxon>Phaeomoniellales</taxon>
        <taxon>Phaeomoniellaceae</taxon>
        <taxon>Phaeomoniella</taxon>
    </lineage>
</organism>
<evidence type="ECO:0000256" key="5">
    <source>
        <dbReference type="ARBA" id="ARBA00022729"/>
    </source>
</evidence>
<keyword evidence="6" id="KW-0378">Hydrolase</keyword>
<evidence type="ECO:0000313" key="11">
    <source>
        <dbReference type="Proteomes" id="UP000053317"/>
    </source>
</evidence>
<evidence type="ECO:0000256" key="4">
    <source>
        <dbReference type="ARBA" id="ARBA00022651"/>
    </source>
</evidence>
<dbReference type="Pfam" id="PF10503">
    <property type="entry name" value="Esterase_PHB"/>
    <property type="match status" value="1"/>
</dbReference>
<evidence type="ECO:0000256" key="6">
    <source>
        <dbReference type="ARBA" id="ARBA00022801"/>
    </source>
</evidence>
<dbReference type="PANTHER" id="PTHR38050">
    <property type="match status" value="1"/>
</dbReference>
<dbReference type="GO" id="GO:0030600">
    <property type="term" value="F:feruloyl esterase activity"/>
    <property type="evidence" value="ECO:0007669"/>
    <property type="project" value="UniProtKB-EC"/>
</dbReference>
<keyword evidence="3" id="KW-0964">Secreted</keyword>
<keyword evidence="11" id="KW-1185">Reference proteome</keyword>
<dbReference type="EC" id="3.1.1.73" evidence="2"/>
<dbReference type="InterPro" id="IPR010126">
    <property type="entry name" value="Esterase_phb"/>
</dbReference>
<keyword evidence="5" id="KW-0732">Signal</keyword>
<evidence type="ECO:0000256" key="7">
    <source>
        <dbReference type="ARBA" id="ARBA00023277"/>
    </source>
</evidence>
<protein>
    <recommendedName>
        <fullName evidence="2">feruloyl esterase</fullName>
        <ecNumber evidence="2">3.1.1.73</ecNumber>
    </recommendedName>
</protein>
<keyword evidence="7" id="KW-0119">Carbohydrate metabolism</keyword>